<dbReference type="SUPFAM" id="SSF57938">
    <property type="entry name" value="DnaJ/Hsp40 cysteine-rich domain"/>
    <property type="match status" value="1"/>
</dbReference>
<dbReference type="EMBL" id="BARU01033594">
    <property type="protein sequence ID" value="GAH69200.1"/>
    <property type="molecule type" value="Genomic_DNA"/>
</dbReference>
<sequence length="211" mass="24654">MEKNEMQFTKEAIALAKDSIEAIKFLAKKEGEKCPECKGSGKIWRANYLNQSDCTSCNGIGKISQQEMIRQAQESIAKKELGKYQLVYKKDRRTIVAEPREWEWKPKVGDFYYQDSGNRRLLLVRDENEAEDIVQRNLTKRFALIPLLRWEDDIEPILKRMKYRLEITHSVGGKQACSIYLLNQHKVTAWGKDRQTSVVLALIELRKEMEK</sequence>
<organism evidence="1">
    <name type="scientific">marine sediment metagenome</name>
    <dbReference type="NCBI Taxonomy" id="412755"/>
    <lineage>
        <taxon>unclassified sequences</taxon>
        <taxon>metagenomes</taxon>
        <taxon>ecological metagenomes</taxon>
    </lineage>
</organism>
<proteinExistence type="predicted"/>
<dbReference type="AlphaFoldDB" id="X1IIW6"/>
<accession>X1IIW6</accession>
<comment type="caution">
    <text evidence="1">The sequence shown here is derived from an EMBL/GenBank/DDBJ whole genome shotgun (WGS) entry which is preliminary data.</text>
</comment>
<protein>
    <submittedName>
        <fullName evidence="1">Uncharacterized protein</fullName>
    </submittedName>
</protein>
<dbReference type="Gene3D" id="6.20.20.10">
    <property type="match status" value="1"/>
</dbReference>
<reference evidence="1" key="1">
    <citation type="journal article" date="2014" name="Front. Microbiol.">
        <title>High frequency of phylogenetically diverse reductive dehalogenase-homologous genes in deep subseafloor sedimentary metagenomes.</title>
        <authorList>
            <person name="Kawai M."/>
            <person name="Futagami T."/>
            <person name="Toyoda A."/>
            <person name="Takaki Y."/>
            <person name="Nishi S."/>
            <person name="Hori S."/>
            <person name="Arai W."/>
            <person name="Tsubouchi T."/>
            <person name="Morono Y."/>
            <person name="Uchiyama I."/>
            <person name="Ito T."/>
            <person name="Fujiyama A."/>
            <person name="Inagaki F."/>
            <person name="Takami H."/>
        </authorList>
    </citation>
    <scope>NUCLEOTIDE SEQUENCE</scope>
    <source>
        <strain evidence="1">Expedition CK06-06</strain>
    </source>
</reference>
<dbReference type="InterPro" id="IPR036410">
    <property type="entry name" value="HSP_DnaJ_Cys-rich_dom_sf"/>
</dbReference>
<evidence type="ECO:0000313" key="1">
    <source>
        <dbReference type="EMBL" id="GAH69200.1"/>
    </source>
</evidence>
<gene>
    <name evidence="1" type="ORF">S03H2_52834</name>
</gene>
<name>X1IIW6_9ZZZZ</name>